<comment type="pathway">
    <text evidence="2">Amino-acid biosynthesis; L-arginine biosynthesis; L-arginine from L-ornithine and carbamoyl phosphate: step 1/3.</text>
</comment>
<comment type="similarity">
    <text evidence="5">Belongs to the aspartate/ornithine carbamoyltransferase superfamily.</text>
</comment>
<evidence type="ECO:0000259" key="6">
    <source>
        <dbReference type="Pfam" id="PF00185"/>
    </source>
</evidence>
<dbReference type="Proteomes" id="UP000663602">
    <property type="component" value="Chromosome"/>
</dbReference>
<dbReference type="GO" id="GO:0042450">
    <property type="term" value="P:L-arginine biosynthetic process via ornithine"/>
    <property type="evidence" value="ECO:0007669"/>
    <property type="project" value="TreeGrafter"/>
</dbReference>
<dbReference type="InterPro" id="IPR036901">
    <property type="entry name" value="Asp/Orn_carbamoylTrfase_sf"/>
</dbReference>
<dbReference type="InterPro" id="IPR006130">
    <property type="entry name" value="Asp/Orn_carbamoylTrfase"/>
</dbReference>
<accession>A0A974X9A2</accession>
<keyword evidence="4 5" id="KW-0808">Transferase</keyword>
<dbReference type="EMBL" id="CP071410">
    <property type="protein sequence ID" value="QSW37773.1"/>
    <property type="molecule type" value="Genomic_DNA"/>
</dbReference>
<evidence type="ECO:0000259" key="7">
    <source>
        <dbReference type="Pfam" id="PF02729"/>
    </source>
</evidence>
<dbReference type="Pfam" id="PF02729">
    <property type="entry name" value="OTCace_N"/>
    <property type="match status" value="1"/>
</dbReference>
<evidence type="ECO:0000313" key="8">
    <source>
        <dbReference type="EMBL" id="QSW37773.1"/>
    </source>
</evidence>
<dbReference type="InterPro" id="IPR002292">
    <property type="entry name" value="Orn/put_carbamltrans"/>
</dbReference>
<dbReference type="PRINTS" id="PR00102">
    <property type="entry name" value="OTCASE"/>
</dbReference>
<dbReference type="PANTHER" id="PTHR45753">
    <property type="entry name" value="ORNITHINE CARBAMOYLTRANSFERASE, MITOCHONDRIAL"/>
    <property type="match status" value="1"/>
</dbReference>
<dbReference type="GO" id="GO:0019240">
    <property type="term" value="P:citrulline biosynthetic process"/>
    <property type="evidence" value="ECO:0007669"/>
    <property type="project" value="TreeGrafter"/>
</dbReference>
<dbReference type="Pfam" id="PF00185">
    <property type="entry name" value="OTCace"/>
    <property type="match status" value="1"/>
</dbReference>
<dbReference type="GO" id="GO:0004585">
    <property type="term" value="F:ornithine carbamoyltransferase activity"/>
    <property type="evidence" value="ECO:0007669"/>
    <property type="project" value="UniProtKB-ARBA"/>
</dbReference>
<dbReference type="GO" id="GO:0016597">
    <property type="term" value="F:amino acid binding"/>
    <property type="evidence" value="ECO:0007669"/>
    <property type="project" value="InterPro"/>
</dbReference>
<dbReference type="AlphaFoldDB" id="A0A974X9A2"/>
<gene>
    <name evidence="8" type="ORF">JSR02_00440</name>
</gene>
<sequence>MNKLTSIADITKQELLTIFKNAFKFEKRTPQILNNKRILIFLDSASTRTRLSTEIAIKELGGNPITIHQHETQLSNGEREKEFIKVIACYFDLILVRTQNTQITHQLKKTTTPIINLLNKQEHPCQVISDLFTIIKHKHNYKNLTLGWIGRKNNMFNSWNLLSKKLKLRFIFTLEHQYKNLKNYHTKSALIKSADILMTDSWEIIGESTSDFKDLSLSYTDIKTHNPIIMHCMPIKINKEIEEKVVYHKNSIIFTQALNKIPVMKAIIYQLLHHN</sequence>
<feature type="domain" description="Aspartate/ornithine carbamoyltransferase carbamoyl-P binding" evidence="7">
    <location>
        <begin position="3"/>
        <end position="135"/>
    </location>
</feature>
<proteinExistence type="inferred from homology"/>
<comment type="function">
    <text evidence="1">Reversibly catalyzes the transfer of the carbamoyl group from carbamoyl phosphate (CP) to the N(epsilon) atom of ornithine (ORN) to produce L-citrulline.</text>
</comment>
<dbReference type="PANTHER" id="PTHR45753:SF3">
    <property type="entry name" value="ORNITHINE TRANSCARBAMYLASE, MITOCHONDRIAL"/>
    <property type="match status" value="1"/>
</dbReference>
<dbReference type="InterPro" id="IPR006132">
    <property type="entry name" value="Asp/Orn_carbamoyltranf_P-bd"/>
</dbReference>
<dbReference type="PRINTS" id="PR00100">
    <property type="entry name" value="AOTCASE"/>
</dbReference>
<evidence type="ECO:0000256" key="1">
    <source>
        <dbReference type="ARBA" id="ARBA00003822"/>
    </source>
</evidence>
<dbReference type="InterPro" id="IPR006131">
    <property type="entry name" value="Asp_carbamoyltransf_Asp/Orn-bd"/>
</dbReference>
<evidence type="ECO:0000256" key="2">
    <source>
        <dbReference type="ARBA" id="ARBA00004975"/>
    </source>
</evidence>
<evidence type="ECO:0000256" key="4">
    <source>
        <dbReference type="ARBA" id="ARBA00022679"/>
    </source>
</evidence>
<evidence type="ECO:0000313" key="9">
    <source>
        <dbReference type="Proteomes" id="UP000663602"/>
    </source>
</evidence>
<evidence type="ECO:0000256" key="5">
    <source>
        <dbReference type="RuleBase" id="RU003634"/>
    </source>
</evidence>
<feature type="domain" description="Aspartate/ornithine carbamoyltransferase Asp/Orn-binding" evidence="6">
    <location>
        <begin position="142"/>
        <end position="270"/>
    </location>
</feature>
<dbReference type="Gene3D" id="3.40.50.1370">
    <property type="entry name" value="Aspartate/ornithine carbamoyltransferase"/>
    <property type="match status" value="2"/>
</dbReference>
<reference evidence="8" key="2">
    <citation type="submission" date="2021-03" db="EMBL/GenBank/DDBJ databases">
        <title>Alternative transmission patterns in independently acquired nutritional co-symbionts of Dictyopharidae planthoppers.</title>
        <authorList>
            <person name="Michalik A."/>
            <person name="Lukasik P."/>
        </authorList>
    </citation>
    <scope>NUCLEOTIDE SEQUENCE</scope>
    <source>
        <strain evidence="8">DICMUL</strain>
    </source>
</reference>
<name>A0A974X9A2_9PROT</name>
<organism evidence="8 9">
    <name type="scientific">Candidatus Vidania fulgoroideorum</name>
    <dbReference type="NCBI Taxonomy" id="881286"/>
    <lineage>
        <taxon>Bacteria</taxon>
        <taxon>Pseudomonadati</taxon>
        <taxon>Pseudomonadota</taxon>
        <taxon>Betaproteobacteria</taxon>
        <taxon>Candidatus Vidania</taxon>
    </lineage>
</organism>
<reference evidence="8" key="1">
    <citation type="submission" date="2021-02" db="EMBL/GenBank/DDBJ databases">
        <authorList>
            <person name="Franco D."/>
        </authorList>
    </citation>
    <scope>NUCLEOTIDE SEQUENCE</scope>
    <source>
        <strain evidence="8">DICMUL</strain>
    </source>
</reference>
<evidence type="ECO:0000256" key="3">
    <source>
        <dbReference type="ARBA" id="ARBA00016634"/>
    </source>
</evidence>
<protein>
    <recommendedName>
        <fullName evidence="3">Ornithine carbamoyltransferase</fullName>
    </recommendedName>
</protein>
<dbReference type="SUPFAM" id="SSF53671">
    <property type="entry name" value="Aspartate/ornithine carbamoyltransferase"/>
    <property type="match status" value="1"/>
</dbReference>